<evidence type="ECO:0000256" key="2">
    <source>
        <dbReference type="SAM" id="SignalP"/>
    </source>
</evidence>
<dbReference type="RefSeq" id="WP_117727955.1">
    <property type="nucleotide sequence ID" value="NZ_QRSU01000013.1"/>
</dbReference>
<sequence length="512" mass="55705">MKNFIAVSFALMFAMNISAAKKSKVTPLQFDPDCGTKASLTMTDGKVVNYTAYTKLYFVTHVEDSTYQYMNVFVPEGATQQSPMFLRTYVGGYMASEAVYPQAQDASGRALAEGYVLVIPGSRGRNSTVKQGKKTVYTGRAPKALLDLKAAVRYLRHFDHVIPGNAERIITDGTSAGGAMSSLLGATGNHPDYEPLLKAMGAADERDDVFASVCYCPIVDLDHADMAYEWLYGNTESRKSLSASKQALSQELAAQFPSYINSLELKKEDGTALKADNYLDYIKQILIKSAQEAKDAGADIPDSVGFCFSGMAAFQAPVNGQSSKSHRPGMGDKKPQRQPGFGRKPLAGQPPMGMLGRKMVGEYITDLDMTQYLNYVVSTQPLKGVPAFDSYNVDGAAASGENEEFGNAQGSDVNFTSWSAEKAGTVVSEEVKENARLLNPMNFIGDGVSSVAPHWYIRHGARDRDTAFSVSINLATKLQNSGKDVSFKLPWNRPHSGDYALNELFAWLAEIL</sequence>
<dbReference type="InterPro" id="IPR049492">
    <property type="entry name" value="BD-FAE-like_dom"/>
</dbReference>
<dbReference type="GO" id="GO:0016787">
    <property type="term" value="F:hydrolase activity"/>
    <property type="evidence" value="ECO:0007669"/>
    <property type="project" value="UniProtKB-KW"/>
</dbReference>
<feature type="region of interest" description="Disordered" evidence="1">
    <location>
        <begin position="318"/>
        <end position="352"/>
    </location>
</feature>
<gene>
    <name evidence="4" type="ORF">DXB80_07750</name>
</gene>
<feature type="domain" description="BD-FAE-like" evidence="3">
    <location>
        <begin position="70"/>
        <end position="232"/>
    </location>
</feature>
<dbReference type="InterPro" id="IPR029058">
    <property type="entry name" value="AB_hydrolase_fold"/>
</dbReference>
<dbReference type="Proteomes" id="UP000261245">
    <property type="component" value="Unassembled WGS sequence"/>
</dbReference>
<name>A0AA92TGZ8_9BACT</name>
<proteinExistence type="predicted"/>
<evidence type="ECO:0000259" key="3">
    <source>
        <dbReference type="Pfam" id="PF20434"/>
    </source>
</evidence>
<evidence type="ECO:0000313" key="4">
    <source>
        <dbReference type="EMBL" id="RGN09587.1"/>
    </source>
</evidence>
<feature type="chain" id="PRO_5043278975" evidence="2">
    <location>
        <begin position="20"/>
        <end position="512"/>
    </location>
</feature>
<accession>A0AA92TGZ8</accession>
<dbReference type="EMBL" id="QSUC01000016">
    <property type="protein sequence ID" value="RGN09587.1"/>
    <property type="molecule type" value="Genomic_DNA"/>
</dbReference>
<keyword evidence="4" id="KW-0378">Hydrolase</keyword>
<dbReference type="Pfam" id="PF20434">
    <property type="entry name" value="BD-FAE"/>
    <property type="match status" value="1"/>
</dbReference>
<dbReference type="AlphaFoldDB" id="A0AA92TGZ8"/>
<keyword evidence="2" id="KW-0732">Signal</keyword>
<reference evidence="4 5" key="1">
    <citation type="submission" date="2018-08" db="EMBL/GenBank/DDBJ databases">
        <title>A genome reference for cultivated species of the human gut microbiota.</title>
        <authorList>
            <person name="Zou Y."/>
            <person name="Xue W."/>
            <person name="Luo G."/>
        </authorList>
    </citation>
    <scope>NUCLEOTIDE SEQUENCE [LARGE SCALE GENOMIC DNA]</scope>
    <source>
        <strain evidence="4 5">OM06-11</strain>
    </source>
</reference>
<dbReference type="Gene3D" id="3.40.50.1820">
    <property type="entry name" value="alpha/beta hydrolase"/>
    <property type="match status" value="1"/>
</dbReference>
<protein>
    <submittedName>
        <fullName evidence="4">Alpha/beta hydrolase</fullName>
    </submittedName>
</protein>
<evidence type="ECO:0000313" key="5">
    <source>
        <dbReference type="Proteomes" id="UP000261245"/>
    </source>
</evidence>
<evidence type="ECO:0000256" key="1">
    <source>
        <dbReference type="SAM" id="MobiDB-lite"/>
    </source>
</evidence>
<dbReference type="SUPFAM" id="SSF53474">
    <property type="entry name" value="alpha/beta-Hydrolases"/>
    <property type="match status" value="1"/>
</dbReference>
<feature type="signal peptide" evidence="2">
    <location>
        <begin position="1"/>
        <end position="19"/>
    </location>
</feature>
<comment type="caution">
    <text evidence="4">The sequence shown here is derived from an EMBL/GenBank/DDBJ whole genome shotgun (WGS) entry which is preliminary data.</text>
</comment>
<organism evidence="4 5">
    <name type="scientific">Segatella copri</name>
    <dbReference type="NCBI Taxonomy" id="165179"/>
    <lineage>
        <taxon>Bacteria</taxon>
        <taxon>Pseudomonadati</taxon>
        <taxon>Bacteroidota</taxon>
        <taxon>Bacteroidia</taxon>
        <taxon>Bacteroidales</taxon>
        <taxon>Prevotellaceae</taxon>
        <taxon>Segatella</taxon>
    </lineage>
</organism>